<dbReference type="SMART" id="SM01197">
    <property type="entry name" value="FANCL_C"/>
    <property type="match status" value="1"/>
</dbReference>
<dbReference type="Proteomes" id="UP000663760">
    <property type="component" value="Chromosome 3"/>
</dbReference>
<feature type="domain" description="FANCL UBC-like" evidence="3">
    <location>
        <begin position="108"/>
        <end position="202"/>
    </location>
</feature>
<evidence type="ECO:0000259" key="2">
    <source>
        <dbReference type="Pfam" id="PF18890"/>
    </source>
</evidence>
<dbReference type="CDD" id="cd23831">
    <property type="entry name" value="DRWD-N_FANCL"/>
    <property type="match status" value="1"/>
</dbReference>
<dbReference type="GO" id="GO:0061630">
    <property type="term" value="F:ubiquitin protein ligase activity"/>
    <property type="evidence" value="ECO:0007669"/>
    <property type="project" value="TreeGrafter"/>
</dbReference>
<dbReference type="SUPFAM" id="SSF57850">
    <property type="entry name" value="RING/U-box"/>
    <property type="match status" value="1"/>
</dbReference>
<dbReference type="GO" id="GO:0043240">
    <property type="term" value="C:Fanconi anaemia nuclear complex"/>
    <property type="evidence" value="ECO:0007669"/>
    <property type="project" value="InterPro"/>
</dbReference>
<evidence type="ECO:0000313" key="4">
    <source>
        <dbReference type="EMBL" id="CAA7393794.1"/>
    </source>
</evidence>
<proteinExistence type="predicted"/>
<dbReference type="PANTHER" id="PTHR13206:SF0">
    <property type="entry name" value="E3 UBIQUITIN-PROTEIN LIGASE FANCL"/>
    <property type="match status" value="1"/>
</dbReference>
<evidence type="ECO:0000313" key="5">
    <source>
        <dbReference type="Proteomes" id="UP000663760"/>
    </source>
</evidence>
<feature type="domain" description="FANCL C-terminal" evidence="1">
    <location>
        <begin position="215"/>
        <end position="287"/>
    </location>
</feature>
<dbReference type="InterPro" id="IPR026850">
    <property type="entry name" value="FANCL_C"/>
</dbReference>
<sequence>MQGGSENFHRRPVPSSHFYQAIYAEIEEIGWEHLLRLEEDLSTICFRVRDKKERVHAVEMILPRDYPQSAPSVAADVPYACEPQWPKGSRLKDAMKQFLEHLEDLQGFWSVLEEVDRDLWVLEPRQESHAASFRQICLGDGCQILLYIDAKNPRSKPECRFLGPDWLTDDLRKSWKKNSRRWANDKPFVENLGALLGMELPGPPGAPSTDCEQDECGICYVHFLPSDGTLGTSTGTAVDYTCENPSCRKSFHVVCLRDWLRSITTTRQSFDVLFGKCPYCSEPVAVKLHDVG</sequence>
<dbReference type="InterPro" id="IPR016135">
    <property type="entry name" value="UBQ-conjugating_enzyme/RWD"/>
</dbReference>
<dbReference type="InterPro" id="IPR026848">
    <property type="entry name" value="Fancl"/>
</dbReference>
<accession>A0A7I8KA61</accession>
<name>A0A7I8KA61_SPIIN</name>
<dbReference type="InterPro" id="IPR043898">
    <property type="entry name" value="FANCL_d2"/>
</dbReference>
<dbReference type="PANTHER" id="PTHR13206">
    <property type="entry name" value="UBIQUITIN LIGASE PROTEIN PHF9 FANCONI ANEMIA GROUP L PROTEIN"/>
    <property type="match status" value="1"/>
</dbReference>
<protein>
    <submittedName>
        <fullName evidence="4">Uncharacterized protein</fullName>
    </submittedName>
</protein>
<dbReference type="Pfam" id="PF18890">
    <property type="entry name" value="FANCL_d2"/>
    <property type="match status" value="1"/>
</dbReference>
<dbReference type="CDD" id="cd23832">
    <property type="entry name" value="DRWD-C_FANCL"/>
    <property type="match status" value="1"/>
</dbReference>
<gene>
    <name evidence="4" type="ORF">SI8410_03004502</name>
</gene>
<dbReference type="EMBL" id="LR746266">
    <property type="protein sequence ID" value="CAA7393794.1"/>
    <property type="molecule type" value="Genomic_DNA"/>
</dbReference>
<dbReference type="Gene3D" id="3.30.40.10">
    <property type="entry name" value="Zinc/RING finger domain, C3HC4 (zinc finger)"/>
    <property type="match status" value="1"/>
</dbReference>
<dbReference type="CDD" id="cd16490">
    <property type="entry name" value="RING-CH-C4HC3_FANCL"/>
    <property type="match status" value="1"/>
</dbReference>
<dbReference type="InterPro" id="IPR043003">
    <property type="entry name" value="FANCL_d3_sf"/>
</dbReference>
<organism evidence="4 5">
    <name type="scientific">Spirodela intermedia</name>
    <name type="common">Intermediate duckweed</name>
    <dbReference type="NCBI Taxonomy" id="51605"/>
    <lineage>
        <taxon>Eukaryota</taxon>
        <taxon>Viridiplantae</taxon>
        <taxon>Streptophyta</taxon>
        <taxon>Embryophyta</taxon>
        <taxon>Tracheophyta</taxon>
        <taxon>Spermatophyta</taxon>
        <taxon>Magnoliopsida</taxon>
        <taxon>Liliopsida</taxon>
        <taxon>Araceae</taxon>
        <taxon>Lemnoideae</taxon>
        <taxon>Spirodela</taxon>
    </lineage>
</organism>
<dbReference type="GO" id="GO:0006513">
    <property type="term" value="P:protein monoubiquitination"/>
    <property type="evidence" value="ECO:0007669"/>
    <property type="project" value="TreeGrafter"/>
</dbReference>
<dbReference type="InterPro" id="IPR044037">
    <property type="entry name" value="FANCL_d3"/>
</dbReference>
<dbReference type="Gene3D" id="3.10.110.10">
    <property type="entry name" value="Ubiquitin Conjugating Enzyme"/>
    <property type="match status" value="1"/>
</dbReference>
<dbReference type="Pfam" id="PF11793">
    <property type="entry name" value="FANCL_C"/>
    <property type="match status" value="1"/>
</dbReference>
<dbReference type="OrthoDB" id="10263265at2759"/>
<dbReference type="GO" id="GO:0036297">
    <property type="term" value="P:interstrand cross-link repair"/>
    <property type="evidence" value="ECO:0007669"/>
    <property type="project" value="InterPro"/>
</dbReference>
<reference evidence="4" key="1">
    <citation type="submission" date="2020-02" db="EMBL/GenBank/DDBJ databases">
        <authorList>
            <person name="Scholz U."/>
            <person name="Mascher M."/>
            <person name="Fiebig A."/>
        </authorList>
    </citation>
    <scope>NUCLEOTIDE SEQUENCE</scope>
</reference>
<evidence type="ECO:0000259" key="3">
    <source>
        <dbReference type="Pfam" id="PF18891"/>
    </source>
</evidence>
<keyword evidence="5" id="KW-1185">Reference proteome</keyword>
<evidence type="ECO:0000259" key="1">
    <source>
        <dbReference type="Pfam" id="PF11793"/>
    </source>
</evidence>
<dbReference type="InterPro" id="IPR013083">
    <property type="entry name" value="Znf_RING/FYVE/PHD"/>
</dbReference>
<dbReference type="Pfam" id="PF18891">
    <property type="entry name" value="FANCL_d3"/>
    <property type="match status" value="1"/>
</dbReference>
<feature type="domain" description="FANCL UBC-like" evidence="2">
    <location>
        <begin position="17"/>
        <end position="105"/>
    </location>
</feature>
<dbReference type="AlphaFoldDB" id="A0A7I8KA61"/>
<dbReference type="Gene3D" id="3.10.110.20">
    <property type="entry name" value="RWD domain-like"/>
    <property type="match status" value="1"/>
</dbReference>